<dbReference type="Proteomes" id="UP000215459">
    <property type="component" value="Unassembled WGS sequence"/>
</dbReference>
<protein>
    <submittedName>
        <fullName evidence="1">Type III-B CRISPR module-associated protein Cmr3</fullName>
    </submittedName>
</protein>
<dbReference type="Gene3D" id="2.60.40.4350">
    <property type="match status" value="1"/>
</dbReference>
<dbReference type="AlphaFoldDB" id="A0A235B2X2"/>
<dbReference type="Gene3D" id="3.30.70.2940">
    <property type="match status" value="1"/>
</dbReference>
<proteinExistence type="predicted"/>
<dbReference type="NCBIfam" id="TIGR01888">
    <property type="entry name" value="cas_cmr3"/>
    <property type="match status" value="1"/>
</dbReference>
<organism evidence="1 2">
    <name type="scientific">Paludifilum halophilum</name>
    <dbReference type="NCBI Taxonomy" id="1642702"/>
    <lineage>
        <taxon>Bacteria</taxon>
        <taxon>Bacillati</taxon>
        <taxon>Bacillota</taxon>
        <taxon>Bacilli</taxon>
        <taxon>Bacillales</taxon>
        <taxon>Thermoactinomycetaceae</taxon>
        <taxon>Paludifilum</taxon>
    </lineage>
</organism>
<dbReference type="RefSeq" id="WP_094265605.1">
    <property type="nucleotide sequence ID" value="NZ_NOWF01000011.1"/>
</dbReference>
<accession>A0A235B2X2</accession>
<name>A0A235B2X2_9BACL</name>
<evidence type="ECO:0000313" key="1">
    <source>
        <dbReference type="EMBL" id="OYD06591.1"/>
    </source>
</evidence>
<sequence length="367" mass="40576">MKWWMLRPLDTWFFRGSMPFNEGEKSSVQPESVFPPPMRTLQGAIRTTLARGQGWTPGNKQPLPPELGDAESLGDLHFTGPILLWQGEALFPAPHLLVGEKPREQPWRLTRLHPGPSVVTDLGRVHLPVPQDPGVKGKALEVWLNRRGLEKVLAGGVPSDADLFPPDRLWEAERRVGLKRDSHRTAKDHHLFMPIHTRPRKELAVAVGVEGIPADWHPRETVISLGGEGRSAAVAVRDGQQTEGIGWPAPPELYAKEGRLFYTVTLTTPASFPAMEEAVRRGLPGLPGCCRSACIGKPEQIGGWDVANKRPRPLQALLPPGSTWWMEAEEKDREKVMAFHGGKIGRMTRYGLGQLVIGTWNGEVAKG</sequence>
<evidence type="ECO:0000313" key="2">
    <source>
        <dbReference type="Proteomes" id="UP000215459"/>
    </source>
</evidence>
<dbReference type="EMBL" id="NOWF01000011">
    <property type="protein sequence ID" value="OYD06591.1"/>
    <property type="molecule type" value="Genomic_DNA"/>
</dbReference>
<dbReference type="Pfam" id="PF09700">
    <property type="entry name" value="Cas_Cmr3"/>
    <property type="match status" value="1"/>
</dbReference>
<dbReference type="InterPro" id="IPR010165">
    <property type="entry name" value="CRISPR-Cmr3_IIIB"/>
</dbReference>
<keyword evidence="2" id="KW-1185">Reference proteome</keyword>
<dbReference type="InterPro" id="IPR019117">
    <property type="entry name" value="CRISPR-assoc_protein_Cmr3"/>
</dbReference>
<reference evidence="1 2" key="1">
    <citation type="submission" date="2017-07" db="EMBL/GenBank/DDBJ databases">
        <title>The genome sequence of Paludifilum halophilum highlights mechanisms for microbial adaptation to high salt environemnts.</title>
        <authorList>
            <person name="Belbahri L."/>
        </authorList>
    </citation>
    <scope>NUCLEOTIDE SEQUENCE [LARGE SCALE GENOMIC DNA]</scope>
    <source>
        <strain evidence="1 2">DSM 102817</strain>
    </source>
</reference>
<dbReference type="OrthoDB" id="6162707at2"/>
<comment type="caution">
    <text evidence="1">The sequence shown here is derived from an EMBL/GenBank/DDBJ whole genome shotgun (WGS) entry which is preliminary data.</text>
</comment>
<gene>
    <name evidence="1" type="primary">cmr3</name>
    <name evidence="1" type="ORF">CHM34_15985</name>
</gene>